<evidence type="ECO:0000313" key="2">
    <source>
        <dbReference type="EMBL" id="MBH0231435.1"/>
    </source>
</evidence>
<name>A0A931MWC1_9BACI</name>
<dbReference type="SUPFAM" id="SSF55729">
    <property type="entry name" value="Acyl-CoA N-acyltransferases (Nat)"/>
    <property type="match status" value="1"/>
</dbReference>
<dbReference type="PANTHER" id="PTHR31143">
    <property type="match status" value="1"/>
</dbReference>
<dbReference type="InterPro" id="IPR027365">
    <property type="entry name" value="GNAT_acetyltra_YdfB-like"/>
</dbReference>
<dbReference type="InterPro" id="IPR042573">
    <property type="entry name" value="GNAT_acetyltra_N"/>
</dbReference>
<dbReference type="InterPro" id="IPR000182">
    <property type="entry name" value="GNAT_dom"/>
</dbReference>
<keyword evidence="3" id="KW-1185">Reference proteome</keyword>
<feature type="domain" description="N-acetyltransferase" evidence="1">
    <location>
        <begin position="132"/>
        <end position="256"/>
    </location>
</feature>
<sequence>MKEYERHGEIKEIIKIEKMTVPTFVDAVLDGSIEGKVYTDNSSRTTILVETHNGIYFVGGSALNTSFNDELVNLYKTRKSDQRRFTLFSFSKEWVRTLRETLGDEVKQMQRYSYELSGGTINENVREIPKEYVIESITPKLIQMSEEFTEDYYEEYWGSVANFLKNGFGFCILHKGEVVSECTSIFCSKDYAEIDIATAQEYRGRGFASIAAHAFILHSLEKKMNIRWDCDISNPSSVRLAEKLGFRDPVEYSIFY</sequence>
<dbReference type="AlphaFoldDB" id="A0A931MWC1"/>
<dbReference type="Gene3D" id="3.40.630.30">
    <property type="match status" value="1"/>
</dbReference>
<organism evidence="2 3">
    <name type="scientific">Halobacillus yeomjeoni</name>
    <dbReference type="NCBI Taxonomy" id="311194"/>
    <lineage>
        <taxon>Bacteria</taxon>
        <taxon>Bacillati</taxon>
        <taxon>Bacillota</taxon>
        <taxon>Bacilli</taxon>
        <taxon>Bacillales</taxon>
        <taxon>Bacillaceae</taxon>
        <taxon>Halobacillus</taxon>
    </lineage>
</organism>
<comment type="caution">
    <text evidence="2">The sequence shown here is derived from an EMBL/GenBank/DDBJ whole genome shotgun (WGS) entry which is preliminary data.</text>
</comment>
<accession>A0A931MWC1</accession>
<reference evidence="2 3" key="1">
    <citation type="journal article" date="2005" name="Int. J. Syst. Evol. Microbiol.">
        <title>Halobacillus yeomjeoni sp. nov., isolated from a marine solar saltern in Korea.</title>
        <authorList>
            <person name="Yoon J.H."/>
            <person name="Kang S.J."/>
            <person name="Lee C.H."/>
            <person name="Oh H.W."/>
            <person name="Oh T.K."/>
        </authorList>
    </citation>
    <scope>NUCLEOTIDE SEQUENCE [LARGE SCALE GENOMIC DNA]</scope>
    <source>
        <strain evidence="2 3">KCTC 3957</strain>
    </source>
</reference>
<gene>
    <name evidence="2" type="ORF">H0267_14505</name>
</gene>
<proteinExistence type="predicted"/>
<protein>
    <submittedName>
        <fullName evidence="2">GNAT family N-acetyltransferase</fullName>
    </submittedName>
</protein>
<dbReference type="PANTHER" id="PTHR31143:SF2">
    <property type="entry name" value="FR47-LIKE DOMAIN-CONTAINING PROTEIN-RELATED"/>
    <property type="match status" value="1"/>
</dbReference>
<dbReference type="Proteomes" id="UP000614490">
    <property type="component" value="Unassembled WGS sequence"/>
</dbReference>
<dbReference type="EMBL" id="JADZSC010000003">
    <property type="protein sequence ID" value="MBH0231435.1"/>
    <property type="molecule type" value="Genomic_DNA"/>
</dbReference>
<dbReference type="InterPro" id="IPR016181">
    <property type="entry name" value="Acyl_CoA_acyltransferase"/>
</dbReference>
<dbReference type="Gene3D" id="3.40.630.110">
    <property type="entry name" value="GNAT acetyltransferase-like"/>
    <property type="match status" value="1"/>
</dbReference>
<dbReference type="RefSeq" id="WP_197318060.1">
    <property type="nucleotide sequence ID" value="NZ_JADZSC010000003.1"/>
</dbReference>
<dbReference type="PROSITE" id="PS51186">
    <property type="entry name" value="GNAT"/>
    <property type="match status" value="1"/>
</dbReference>
<dbReference type="Pfam" id="PF12746">
    <property type="entry name" value="GNAT_acetyltran"/>
    <property type="match status" value="1"/>
</dbReference>
<evidence type="ECO:0000313" key="3">
    <source>
        <dbReference type="Proteomes" id="UP000614490"/>
    </source>
</evidence>
<evidence type="ECO:0000259" key="1">
    <source>
        <dbReference type="PROSITE" id="PS51186"/>
    </source>
</evidence>
<dbReference type="GO" id="GO:0016747">
    <property type="term" value="F:acyltransferase activity, transferring groups other than amino-acyl groups"/>
    <property type="evidence" value="ECO:0007669"/>
    <property type="project" value="InterPro"/>
</dbReference>